<gene>
    <name evidence="1" type="ORF">AZ468_25030</name>
</gene>
<dbReference type="Proteomes" id="UP000094761">
    <property type="component" value="Plasmid p57_like"/>
</dbReference>
<dbReference type="AlphaFoldDB" id="A0A178J4Q2"/>
<accession>A0A178J4Q2</accession>
<dbReference type="EMBL" id="LUAX01000009">
    <property type="protein sequence ID" value="OAM96637.1"/>
    <property type="molecule type" value="Genomic_DNA"/>
</dbReference>
<dbReference type="OrthoDB" id="63182at2"/>
<protein>
    <submittedName>
        <fullName evidence="1">Uncharacterized protein</fullName>
    </submittedName>
</protein>
<evidence type="ECO:0000313" key="2">
    <source>
        <dbReference type="Proteomes" id="UP000094761"/>
    </source>
</evidence>
<geneLocation type="plasmid" evidence="1 2">
    <name>p57_like</name>
</geneLocation>
<evidence type="ECO:0000313" key="1">
    <source>
        <dbReference type="EMBL" id="OAM96637.1"/>
    </source>
</evidence>
<proteinExistence type="predicted"/>
<name>A0A178J4Q2_9VIBR</name>
<organism evidence="1 2">
    <name type="scientific">Vibrio europaeus</name>
    <dbReference type="NCBI Taxonomy" id="300876"/>
    <lineage>
        <taxon>Bacteria</taxon>
        <taxon>Pseudomonadati</taxon>
        <taxon>Pseudomonadota</taxon>
        <taxon>Gammaproteobacteria</taxon>
        <taxon>Vibrionales</taxon>
        <taxon>Vibrionaceae</taxon>
        <taxon>Vibrio</taxon>
        <taxon>Vibrio oreintalis group</taxon>
    </lineage>
</organism>
<comment type="caution">
    <text evidence="1">The sequence shown here is derived from an EMBL/GenBank/DDBJ whole genome shotgun (WGS) entry which is preliminary data.</text>
</comment>
<sequence length="177" mass="20646">MNRQPIEINGIVKDLAHLRPHTWDYVIPEKDGKPAQHYRILITFSCHCFTKGYKDEHDNSLIVVEKGERRTFCEDRYTRSFDLLGHVKAMGPANVFINHKKGQRQNYMRVPVPTGNYEIYFKLSRASKQGIDLNLYVQSAFLRTTGQSRKLGKIRFAVVVHNTHHNKPINPPPRHRK</sequence>
<keyword evidence="1" id="KW-0614">Plasmid</keyword>
<reference evidence="1 2" key="1">
    <citation type="submission" date="2016-03" db="EMBL/GenBank/DDBJ databases">
        <title>Draft genome sequence of the Vibrio tubiashii subs. europaeus.</title>
        <authorList>
            <person name="Spinard E."/>
            <person name="Dubert J."/>
            <person name="Nelson D.R."/>
            <person name="Barja J.L."/>
        </authorList>
    </citation>
    <scope>NUCLEOTIDE SEQUENCE [LARGE SCALE GENOMIC DNA]</scope>
    <source>
        <strain evidence="2">PP-638</strain>
        <plasmid evidence="2">Plasmid p57_like</plasmid>
    </source>
</reference>